<reference evidence="2 3" key="1">
    <citation type="submission" date="2019-09" db="EMBL/GenBank/DDBJ databases">
        <title>Taxonomy of Antarctic Massilia spp.: description of Massilia rubra sp. nov., Massilia aquatica sp. nov., Massilia mucilaginosa sp. nov., Massilia frigida sp. nov. isolated from streams, lakes and regoliths.</title>
        <authorList>
            <person name="Holochova P."/>
            <person name="Sedlacek I."/>
            <person name="Kralova S."/>
            <person name="Maslanova I."/>
            <person name="Busse H.-J."/>
            <person name="Stankova E."/>
            <person name="Vrbovska V."/>
            <person name="Kovarovic V."/>
            <person name="Bartak M."/>
            <person name="Svec P."/>
            <person name="Pantucek R."/>
        </authorList>
    </citation>
    <scope>NUCLEOTIDE SEQUENCE [LARGE SCALE GENOMIC DNA]</scope>
    <source>
        <strain evidence="2 3">CCM 8692</strain>
    </source>
</reference>
<keyword evidence="3" id="KW-1185">Reference proteome</keyword>
<gene>
    <name evidence="2" type="ORF">F0185_06135</name>
</gene>
<dbReference type="SUPFAM" id="SSF51197">
    <property type="entry name" value="Clavaminate synthase-like"/>
    <property type="match status" value="1"/>
</dbReference>
<comment type="caution">
    <text evidence="2">The sequence shown here is derived from an EMBL/GenBank/DDBJ whole genome shotgun (WGS) entry which is preliminary data.</text>
</comment>
<dbReference type="InterPro" id="IPR005123">
    <property type="entry name" value="Oxoglu/Fe-dep_dioxygenase_dom"/>
</dbReference>
<dbReference type="PROSITE" id="PS51471">
    <property type="entry name" value="FE2OG_OXY"/>
    <property type="match status" value="1"/>
</dbReference>
<keyword evidence="2" id="KW-0560">Oxidoreductase</keyword>
<proteinExistence type="predicted"/>
<keyword evidence="2" id="KW-0223">Dioxygenase</keyword>
<evidence type="ECO:0000313" key="2">
    <source>
        <dbReference type="EMBL" id="NHZ33167.1"/>
    </source>
</evidence>
<dbReference type="InterPro" id="IPR027450">
    <property type="entry name" value="AlkB-like"/>
</dbReference>
<dbReference type="GO" id="GO:0051213">
    <property type="term" value="F:dioxygenase activity"/>
    <property type="evidence" value="ECO:0007669"/>
    <property type="project" value="UniProtKB-KW"/>
</dbReference>
<dbReference type="PANTHER" id="PTHR31212:SF4">
    <property type="entry name" value="ALPHA-KETOGLUTARATE-DEPENDENT DIOXYGENASE ALKB HOMOLOG 3"/>
    <property type="match status" value="1"/>
</dbReference>
<dbReference type="EMBL" id="VUYU01000003">
    <property type="protein sequence ID" value="NHZ33167.1"/>
    <property type="molecule type" value="Genomic_DNA"/>
</dbReference>
<dbReference type="InterPro" id="IPR032854">
    <property type="entry name" value="ALKBH3"/>
</dbReference>
<evidence type="ECO:0000313" key="3">
    <source>
        <dbReference type="Proteomes" id="UP000785613"/>
    </source>
</evidence>
<dbReference type="Pfam" id="PF13532">
    <property type="entry name" value="2OG-FeII_Oxy_2"/>
    <property type="match status" value="1"/>
</dbReference>
<feature type="domain" description="Fe2OG dioxygenase" evidence="1">
    <location>
        <begin position="75"/>
        <end position="172"/>
    </location>
</feature>
<sequence length="178" mass="19354">MQVPPIRLSPGFIADPDALFAALKTGVAWDERMKARKTASFGVSYDYAQIAYEEVPMPALLEALCARLEGELGFRPNNCLLNYYPDGASSMGFHSDQTAGLANGTGVAIISLGSVRAMAYRSKLDAALRVDYPLPNGSLLYMSGQVQQDWLHAIPKDPRAGERISLTFRAMRRQGSPG</sequence>
<dbReference type="Proteomes" id="UP000785613">
    <property type="component" value="Unassembled WGS sequence"/>
</dbReference>
<name>A0ABX0LLQ5_9BURK</name>
<accession>A0ABX0LLQ5</accession>
<evidence type="ECO:0000259" key="1">
    <source>
        <dbReference type="PROSITE" id="PS51471"/>
    </source>
</evidence>
<dbReference type="PANTHER" id="PTHR31212">
    <property type="entry name" value="ALPHA-KETOGLUTARATE-DEPENDENT DIOXYGENASE ALKB HOMOLOG 3"/>
    <property type="match status" value="1"/>
</dbReference>
<organism evidence="2 3">
    <name type="scientific">Massilia rubra</name>
    <dbReference type="NCBI Taxonomy" id="2607910"/>
    <lineage>
        <taxon>Bacteria</taxon>
        <taxon>Pseudomonadati</taxon>
        <taxon>Pseudomonadota</taxon>
        <taxon>Betaproteobacteria</taxon>
        <taxon>Burkholderiales</taxon>
        <taxon>Oxalobacteraceae</taxon>
        <taxon>Telluria group</taxon>
        <taxon>Massilia</taxon>
    </lineage>
</organism>
<dbReference type="Gene3D" id="2.60.120.590">
    <property type="entry name" value="Alpha-ketoglutarate-dependent dioxygenase AlkB-like"/>
    <property type="match status" value="1"/>
</dbReference>
<protein>
    <submittedName>
        <fullName evidence="2">Alpha-ketoglutarate-dependent dioxygenase AlkB</fullName>
    </submittedName>
</protein>
<dbReference type="InterPro" id="IPR037151">
    <property type="entry name" value="AlkB-like_sf"/>
</dbReference>